<protein>
    <recommendedName>
        <fullName evidence="2">Endo-1,3(4)-beta-glucanase 1 carbohydrate binding domain-containing protein</fullName>
    </recommendedName>
</protein>
<feature type="domain" description="Endo-1,3(4)-beta-glucanase 1 carbohydrate binding" evidence="2">
    <location>
        <begin position="51"/>
        <end position="97"/>
    </location>
</feature>
<accession>A0AAV9ZFE5</accession>
<dbReference type="AlphaFoldDB" id="A0AAV9ZFE5"/>
<keyword evidence="1" id="KW-0732">Signal</keyword>
<evidence type="ECO:0000259" key="2">
    <source>
        <dbReference type="Pfam" id="PF10645"/>
    </source>
</evidence>
<gene>
    <name evidence="3" type="ORF">R3P38DRAFT_2808990</name>
</gene>
<dbReference type="PROSITE" id="PS51257">
    <property type="entry name" value="PROKAR_LIPOPROTEIN"/>
    <property type="match status" value="1"/>
</dbReference>
<evidence type="ECO:0000313" key="4">
    <source>
        <dbReference type="Proteomes" id="UP001362999"/>
    </source>
</evidence>
<keyword evidence="4" id="KW-1185">Reference proteome</keyword>
<dbReference type="EMBL" id="JAWWNJ010000157">
    <property type="protein sequence ID" value="KAK6980752.1"/>
    <property type="molecule type" value="Genomic_DNA"/>
</dbReference>
<feature type="signal peptide" evidence="1">
    <location>
        <begin position="1"/>
        <end position="23"/>
    </location>
</feature>
<evidence type="ECO:0000313" key="3">
    <source>
        <dbReference type="EMBL" id="KAK6980752.1"/>
    </source>
</evidence>
<proteinExistence type="predicted"/>
<name>A0AAV9ZFE5_9AGAR</name>
<dbReference type="Pfam" id="PF10645">
    <property type="entry name" value="Carb_bind"/>
    <property type="match status" value="1"/>
</dbReference>
<dbReference type="InterPro" id="IPR018909">
    <property type="entry name" value="Eng1_septum"/>
</dbReference>
<feature type="chain" id="PRO_5043821814" description="Endo-1,3(4)-beta-glucanase 1 carbohydrate binding domain-containing protein" evidence="1">
    <location>
        <begin position="24"/>
        <end position="147"/>
    </location>
</feature>
<dbReference type="Proteomes" id="UP001362999">
    <property type="component" value="Unassembled WGS sequence"/>
</dbReference>
<organism evidence="3 4">
    <name type="scientific">Favolaschia claudopus</name>
    <dbReference type="NCBI Taxonomy" id="2862362"/>
    <lineage>
        <taxon>Eukaryota</taxon>
        <taxon>Fungi</taxon>
        <taxon>Dikarya</taxon>
        <taxon>Basidiomycota</taxon>
        <taxon>Agaricomycotina</taxon>
        <taxon>Agaricomycetes</taxon>
        <taxon>Agaricomycetidae</taxon>
        <taxon>Agaricales</taxon>
        <taxon>Marasmiineae</taxon>
        <taxon>Mycenaceae</taxon>
        <taxon>Favolaschia</taxon>
    </lineage>
</organism>
<sequence length="147" mass="15484">MSGLLRISLAFASLLASCTLVVGEDLANCGFGVQYYPSQPFSPTGTNPPQNCSGSPFDPSTTVCISGFQFCSIVNGIPFIRCGDECYDPSKQRCALGLLYAVGTRAPTCIPEFGPDEYCNYYGCELPPCCPGLFGSGGKCRAFGIGI</sequence>
<comment type="caution">
    <text evidence="3">The sequence shown here is derived from an EMBL/GenBank/DDBJ whole genome shotgun (WGS) entry which is preliminary data.</text>
</comment>
<dbReference type="GO" id="GO:0030246">
    <property type="term" value="F:carbohydrate binding"/>
    <property type="evidence" value="ECO:0007669"/>
    <property type="project" value="InterPro"/>
</dbReference>
<reference evidence="3 4" key="1">
    <citation type="journal article" date="2024" name="J Genomics">
        <title>Draft genome sequencing and assembly of Favolaschia claudopus CIRM-BRFM 2984 isolated from oak limbs.</title>
        <authorList>
            <person name="Navarro D."/>
            <person name="Drula E."/>
            <person name="Chaduli D."/>
            <person name="Cazenave R."/>
            <person name="Ahrendt S."/>
            <person name="Wang J."/>
            <person name="Lipzen A."/>
            <person name="Daum C."/>
            <person name="Barry K."/>
            <person name="Grigoriev I.V."/>
            <person name="Favel A."/>
            <person name="Rosso M.N."/>
            <person name="Martin F."/>
        </authorList>
    </citation>
    <scope>NUCLEOTIDE SEQUENCE [LARGE SCALE GENOMIC DNA]</scope>
    <source>
        <strain evidence="3 4">CIRM-BRFM 2984</strain>
    </source>
</reference>
<evidence type="ECO:0000256" key="1">
    <source>
        <dbReference type="SAM" id="SignalP"/>
    </source>
</evidence>